<dbReference type="PANTHER" id="PTHR46481:SF10">
    <property type="entry name" value="ZINC FINGER BED DOMAIN-CONTAINING PROTEIN 39"/>
    <property type="match status" value="1"/>
</dbReference>
<keyword evidence="4" id="KW-0862">Zinc</keyword>
<protein>
    <recommendedName>
        <fullName evidence="12">Transposase</fullName>
    </recommendedName>
</protein>
<dbReference type="InterPro" id="IPR018473">
    <property type="entry name" value="Hermes_transposase_DNA-db"/>
</dbReference>
<dbReference type="GO" id="GO:0046983">
    <property type="term" value="F:protein dimerization activity"/>
    <property type="evidence" value="ECO:0007669"/>
    <property type="project" value="InterPro"/>
</dbReference>
<evidence type="ECO:0000259" key="8">
    <source>
        <dbReference type="Pfam" id="PF10683"/>
    </source>
</evidence>
<proteinExistence type="predicted"/>
<comment type="subcellular location">
    <subcellularLocation>
        <location evidence="1">Nucleus</location>
    </subcellularLocation>
</comment>
<dbReference type="InterPro" id="IPR052035">
    <property type="entry name" value="ZnF_BED_domain_contain"/>
</dbReference>
<dbReference type="Gene3D" id="1.10.10.1070">
    <property type="entry name" value="Zinc finger, BED domain-containing"/>
    <property type="match status" value="1"/>
</dbReference>
<evidence type="ECO:0000313" key="11">
    <source>
        <dbReference type="Proteomes" id="UP000682733"/>
    </source>
</evidence>
<dbReference type="InterPro" id="IPR012337">
    <property type="entry name" value="RNaseH-like_sf"/>
</dbReference>
<dbReference type="Proteomes" id="UP000682733">
    <property type="component" value="Unassembled WGS sequence"/>
</dbReference>
<evidence type="ECO:0000256" key="1">
    <source>
        <dbReference type="ARBA" id="ARBA00004123"/>
    </source>
</evidence>
<evidence type="ECO:0000313" key="10">
    <source>
        <dbReference type="EMBL" id="CAF4225495.1"/>
    </source>
</evidence>
<dbReference type="SUPFAM" id="SSF140996">
    <property type="entry name" value="Hermes dimerisation domain"/>
    <property type="match status" value="1"/>
</dbReference>
<dbReference type="PANTHER" id="PTHR46481">
    <property type="entry name" value="ZINC FINGER BED DOMAIN-CONTAINING PROTEIN 4"/>
    <property type="match status" value="1"/>
</dbReference>
<evidence type="ECO:0000256" key="3">
    <source>
        <dbReference type="ARBA" id="ARBA00022771"/>
    </source>
</evidence>
<dbReference type="AlphaFoldDB" id="A0A8S2SFG5"/>
<evidence type="ECO:0000256" key="4">
    <source>
        <dbReference type="ARBA" id="ARBA00022833"/>
    </source>
</evidence>
<feature type="domain" description="HAT C-terminal dimerisation" evidence="7">
    <location>
        <begin position="541"/>
        <end position="618"/>
    </location>
</feature>
<dbReference type="SUPFAM" id="SSF53098">
    <property type="entry name" value="Ribonuclease H-like"/>
    <property type="match status" value="1"/>
</dbReference>
<evidence type="ECO:0000313" key="9">
    <source>
        <dbReference type="EMBL" id="CAF1426329.1"/>
    </source>
</evidence>
<dbReference type="GO" id="GO:0008270">
    <property type="term" value="F:zinc ion binding"/>
    <property type="evidence" value="ECO:0007669"/>
    <property type="project" value="UniProtKB-KW"/>
</dbReference>
<dbReference type="EMBL" id="CAJNOK010027817">
    <property type="protein sequence ID" value="CAF1426329.1"/>
    <property type="molecule type" value="Genomic_DNA"/>
</dbReference>
<feature type="region of interest" description="Disordered" evidence="6">
    <location>
        <begin position="632"/>
        <end position="683"/>
    </location>
</feature>
<evidence type="ECO:0000256" key="2">
    <source>
        <dbReference type="ARBA" id="ARBA00022723"/>
    </source>
</evidence>
<name>A0A8S2SFG5_9BILA</name>
<dbReference type="Proteomes" id="UP000677228">
    <property type="component" value="Unassembled WGS sequence"/>
</dbReference>
<sequence>MSASETATIKKNYTKQEIKILVDANDPLITLSKPTLFTSSHWSNFSQISVNSVLQNFILCEKNKCILKHTSSSGTNALSKHKCKIEPNSKSQQLITPHLLSDLNKSQKNKVPPAIKQRITTASLEYCVLDSRPFEQVSGVGFVSLAKTLIQTGAHHPNILRITSVEKLLPHPSTLSRNLEQMYNEQKSQLAGICTSLESYTITVDFWTESFTGVSYGGVTLHYIDSTWQLKTFILACRAYDRENKQAKNVRMFIDRILAEFNLSLNKNVYIISDNENLMKATFRENRIGCAAHYSNKILEHAFTKDDINCSDVQQLFLFVKAIVNHVKRSHKQAQLRHKLQSFSDTRFNGVYIMMKSISTVYDELIDILQDEMKDKLADIDKSLLQFILSYLKNFNDVTEALSADQNPTIYEVIPLRQMLVHSSLTTTDDTEAIKNLKKYVGKELLSNWAITDEHYLGVVLHPLLKDFQALPDFKQHSYAVLQNEIKNVIDSDNNIIQAMNSSTTLSSTYMGTHDNRRSLLSNFFDTMNPNRVPKDEFELYIESTVTFGKDETVLDYWRKHETVYPTISKIAKRILAIPATNTSVERLFSHSGNTVTSRRTRLGADKVNQLMFLRKNLRQLEKITGQDIVNVNNGKRKKDDSSISTQKQTQEDNKKNDNNDSSDESNTESEQEYNSEEYNSDE</sequence>
<keyword evidence="3" id="KW-0863">Zinc-finger</keyword>
<feature type="compositionally biased region" description="Basic and acidic residues" evidence="6">
    <location>
        <begin position="650"/>
        <end position="659"/>
    </location>
</feature>
<feature type="domain" description="Hermes trasposase DNA-binding" evidence="8">
    <location>
        <begin position="125"/>
        <end position="174"/>
    </location>
</feature>
<dbReference type="EMBL" id="CAJOBA010049594">
    <property type="protein sequence ID" value="CAF4225495.1"/>
    <property type="molecule type" value="Genomic_DNA"/>
</dbReference>
<dbReference type="GO" id="GO:0005634">
    <property type="term" value="C:nucleus"/>
    <property type="evidence" value="ECO:0007669"/>
    <property type="project" value="UniProtKB-SubCell"/>
</dbReference>
<reference evidence="10" key="1">
    <citation type="submission" date="2021-02" db="EMBL/GenBank/DDBJ databases">
        <authorList>
            <person name="Nowell W R."/>
        </authorList>
    </citation>
    <scope>NUCLEOTIDE SEQUENCE</scope>
</reference>
<dbReference type="Pfam" id="PF05699">
    <property type="entry name" value="Dimer_Tnp_hAT"/>
    <property type="match status" value="1"/>
</dbReference>
<evidence type="ECO:0000259" key="7">
    <source>
        <dbReference type="Pfam" id="PF05699"/>
    </source>
</evidence>
<feature type="compositionally biased region" description="Acidic residues" evidence="6">
    <location>
        <begin position="661"/>
        <end position="683"/>
    </location>
</feature>
<evidence type="ECO:0008006" key="12">
    <source>
        <dbReference type="Google" id="ProtNLM"/>
    </source>
</evidence>
<evidence type="ECO:0000256" key="6">
    <source>
        <dbReference type="SAM" id="MobiDB-lite"/>
    </source>
</evidence>
<keyword evidence="5" id="KW-0539">Nucleus</keyword>
<dbReference type="InterPro" id="IPR008906">
    <property type="entry name" value="HATC_C_dom"/>
</dbReference>
<keyword evidence="2" id="KW-0479">Metal-binding</keyword>
<organism evidence="10 11">
    <name type="scientific">Didymodactylos carnosus</name>
    <dbReference type="NCBI Taxonomy" id="1234261"/>
    <lineage>
        <taxon>Eukaryota</taxon>
        <taxon>Metazoa</taxon>
        <taxon>Spiralia</taxon>
        <taxon>Gnathifera</taxon>
        <taxon>Rotifera</taxon>
        <taxon>Eurotatoria</taxon>
        <taxon>Bdelloidea</taxon>
        <taxon>Philodinida</taxon>
        <taxon>Philodinidae</taxon>
        <taxon>Didymodactylos</taxon>
    </lineage>
</organism>
<dbReference type="Pfam" id="PF10683">
    <property type="entry name" value="DBD_Tnp_Hermes"/>
    <property type="match status" value="1"/>
</dbReference>
<gene>
    <name evidence="9" type="ORF">OVA965_LOCUS33869</name>
    <name evidence="10" type="ORF">TMI583_LOCUS34774</name>
</gene>
<accession>A0A8S2SFG5</accession>
<comment type="caution">
    <text evidence="10">The sequence shown here is derived from an EMBL/GenBank/DDBJ whole genome shotgun (WGS) entry which is preliminary data.</text>
</comment>
<evidence type="ECO:0000256" key="5">
    <source>
        <dbReference type="ARBA" id="ARBA00023242"/>
    </source>
</evidence>